<evidence type="ECO:0000256" key="2">
    <source>
        <dbReference type="ARBA" id="ARBA00023163"/>
    </source>
</evidence>
<dbReference type="Pfam" id="PF13490">
    <property type="entry name" value="zf-HC2"/>
    <property type="match status" value="1"/>
</dbReference>
<proteinExistence type="predicted"/>
<dbReference type="InterPro" id="IPR027383">
    <property type="entry name" value="Znf_put"/>
</dbReference>
<evidence type="ECO:0000313" key="4">
    <source>
        <dbReference type="EMBL" id="SFK05871.1"/>
    </source>
</evidence>
<keyword evidence="4" id="KW-0479">Metal-binding</keyword>
<keyword evidence="1" id="KW-0805">Transcription regulation</keyword>
<feature type="domain" description="Putative zinc-finger" evidence="3">
    <location>
        <begin position="6"/>
        <end position="39"/>
    </location>
</feature>
<protein>
    <submittedName>
        <fullName evidence="4">Putative zinc-finger</fullName>
    </submittedName>
</protein>
<organism evidence="4 5">
    <name type="scientific">Streptosporangium canum</name>
    <dbReference type="NCBI Taxonomy" id="324952"/>
    <lineage>
        <taxon>Bacteria</taxon>
        <taxon>Bacillati</taxon>
        <taxon>Actinomycetota</taxon>
        <taxon>Actinomycetes</taxon>
        <taxon>Streptosporangiales</taxon>
        <taxon>Streptosporangiaceae</taxon>
        <taxon>Streptosporangium</taxon>
    </lineage>
</organism>
<dbReference type="InterPro" id="IPR041916">
    <property type="entry name" value="Anti_sigma_zinc_sf"/>
</dbReference>
<accession>A0A1I3WHF7</accession>
<dbReference type="GO" id="GO:0008270">
    <property type="term" value="F:zinc ion binding"/>
    <property type="evidence" value="ECO:0007669"/>
    <property type="project" value="UniProtKB-KW"/>
</dbReference>
<sequence length="79" mass="8989">MKRFTCDEVVELVTVYMEGELDEPTGYRFEEHLGGCEGCERYLGQFRATVATLGDLRPDGLAGDTREGLLSAFRDWRRP</sequence>
<keyword evidence="2" id="KW-0804">Transcription</keyword>
<evidence type="ECO:0000313" key="5">
    <source>
        <dbReference type="Proteomes" id="UP000199111"/>
    </source>
</evidence>
<evidence type="ECO:0000256" key="1">
    <source>
        <dbReference type="ARBA" id="ARBA00023015"/>
    </source>
</evidence>
<dbReference type="Gene3D" id="1.10.10.1320">
    <property type="entry name" value="Anti-sigma factor, zinc-finger domain"/>
    <property type="match status" value="1"/>
</dbReference>
<dbReference type="GeneID" id="96300362"/>
<gene>
    <name evidence="4" type="ORF">SAMN05216275_11697</name>
</gene>
<name>A0A1I3WHF7_9ACTN</name>
<dbReference type="AlphaFoldDB" id="A0A1I3WHF7"/>
<dbReference type="EMBL" id="FOQY01000016">
    <property type="protein sequence ID" value="SFK05871.1"/>
    <property type="molecule type" value="Genomic_DNA"/>
</dbReference>
<keyword evidence="4" id="KW-0863">Zinc-finger</keyword>
<evidence type="ECO:0000259" key="3">
    <source>
        <dbReference type="Pfam" id="PF13490"/>
    </source>
</evidence>
<reference evidence="5" key="1">
    <citation type="submission" date="2016-10" db="EMBL/GenBank/DDBJ databases">
        <authorList>
            <person name="Varghese N."/>
            <person name="Submissions S."/>
        </authorList>
    </citation>
    <scope>NUCLEOTIDE SEQUENCE [LARGE SCALE GENOMIC DNA]</scope>
    <source>
        <strain evidence="5">CGMCC 4.2126</strain>
    </source>
</reference>
<dbReference type="RefSeq" id="WP_093889134.1">
    <property type="nucleotide sequence ID" value="NZ_FOQY01000016.1"/>
</dbReference>
<dbReference type="Proteomes" id="UP000199111">
    <property type="component" value="Unassembled WGS sequence"/>
</dbReference>
<keyword evidence="4" id="KW-0862">Zinc</keyword>
<keyword evidence="5" id="KW-1185">Reference proteome</keyword>